<evidence type="ECO:0000313" key="9">
    <source>
        <dbReference type="Proteomes" id="UP000053707"/>
    </source>
</evidence>
<keyword evidence="4 6" id="KW-1133">Transmembrane helix</keyword>
<evidence type="ECO:0000256" key="2">
    <source>
        <dbReference type="ARBA" id="ARBA00022475"/>
    </source>
</evidence>
<keyword evidence="9" id="KW-1185">Reference proteome</keyword>
<gene>
    <name evidence="8" type="ORF">AU192_22670</name>
</gene>
<dbReference type="AlphaFoldDB" id="A0A101A1K1"/>
<sequence length="257" mass="27063">MSVAALALALAILTAPGPRRRTPLARSRRRAIRLPSPLWLVAVLVTLMIVAPLGVVVAAVIAAATVEARRRRRRRERQRTNEAAALEGALDVLVGELRIGAHPVTAFDTAANEADGAVAAALRTVAARARMGGDVAAGMLSVARRSALPTYWQRLAVCWNLAQSHGLAIATLMHTAHRDIVARERFSTQVSAGMAGARTTATVLAVLPLLGIGLGELIGAHPLRFLLSTGQWLLAIGAALTCLGLVWSDRITGGVVR</sequence>
<evidence type="ECO:0000256" key="5">
    <source>
        <dbReference type="ARBA" id="ARBA00023136"/>
    </source>
</evidence>
<dbReference type="Proteomes" id="UP000053707">
    <property type="component" value="Unassembled WGS sequence"/>
</dbReference>
<dbReference type="PANTHER" id="PTHR35007:SF4">
    <property type="entry name" value="CONSERVED TRANSMEMBRANE PROTEIN-RELATED"/>
    <property type="match status" value="1"/>
</dbReference>
<evidence type="ECO:0000256" key="6">
    <source>
        <dbReference type="SAM" id="Phobius"/>
    </source>
</evidence>
<dbReference type="PANTHER" id="PTHR35007">
    <property type="entry name" value="INTEGRAL MEMBRANE PROTEIN-RELATED"/>
    <property type="match status" value="1"/>
</dbReference>
<dbReference type="Pfam" id="PF00482">
    <property type="entry name" value="T2SSF"/>
    <property type="match status" value="1"/>
</dbReference>
<evidence type="ECO:0000256" key="4">
    <source>
        <dbReference type="ARBA" id="ARBA00022989"/>
    </source>
</evidence>
<feature type="transmembrane region" description="Helical" evidence="6">
    <location>
        <begin position="225"/>
        <end position="247"/>
    </location>
</feature>
<comment type="caution">
    <text evidence="8">The sequence shown here is derived from an EMBL/GenBank/DDBJ whole genome shotgun (WGS) entry which is preliminary data.</text>
</comment>
<keyword evidence="2" id="KW-1003">Cell membrane</keyword>
<dbReference type="GO" id="GO:0005886">
    <property type="term" value="C:plasma membrane"/>
    <property type="evidence" value="ECO:0007669"/>
    <property type="project" value="UniProtKB-SubCell"/>
</dbReference>
<evidence type="ECO:0000313" key="8">
    <source>
        <dbReference type="EMBL" id="KUI10817.1"/>
    </source>
</evidence>
<evidence type="ECO:0000256" key="3">
    <source>
        <dbReference type="ARBA" id="ARBA00022692"/>
    </source>
</evidence>
<dbReference type="RefSeq" id="WP_064399319.1">
    <property type="nucleotide sequence ID" value="NZ_LQIR01000045.1"/>
</dbReference>
<comment type="subcellular location">
    <subcellularLocation>
        <location evidence="1">Cell membrane</location>
        <topology evidence="1">Multi-pass membrane protein</topology>
    </subcellularLocation>
</comment>
<organism evidence="8 9">
    <name type="scientific">Mycobacterium lehmannii</name>
    <dbReference type="NCBI Taxonomy" id="2048550"/>
    <lineage>
        <taxon>Bacteria</taxon>
        <taxon>Bacillati</taxon>
        <taxon>Actinomycetota</taxon>
        <taxon>Actinomycetes</taxon>
        <taxon>Mycobacteriales</taxon>
        <taxon>Mycobacteriaceae</taxon>
        <taxon>Mycobacterium</taxon>
    </lineage>
</organism>
<proteinExistence type="predicted"/>
<feature type="domain" description="Type II secretion system protein GspF" evidence="7">
    <location>
        <begin position="90"/>
        <end position="212"/>
    </location>
</feature>
<keyword evidence="3 6" id="KW-0812">Transmembrane</keyword>
<name>A0A101A1K1_9MYCO</name>
<feature type="transmembrane region" description="Helical" evidence="6">
    <location>
        <begin position="37"/>
        <end position="66"/>
    </location>
</feature>
<keyword evidence="5 6" id="KW-0472">Membrane</keyword>
<protein>
    <recommendedName>
        <fullName evidence="7">Type II secretion system protein GspF domain-containing protein</fullName>
    </recommendedName>
</protein>
<evidence type="ECO:0000256" key="1">
    <source>
        <dbReference type="ARBA" id="ARBA00004651"/>
    </source>
</evidence>
<dbReference type="EMBL" id="LQIR01000045">
    <property type="protein sequence ID" value="KUI10817.1"/>
    <property type="molecule type" value="Genomic_DNA"/>
</dbReference>
<accession>A0A101A1K1</accession>
<reference evidence="8 9" key="1">
    <citation type="submission" date="2016-01" db="EMBL/GenBank/DDBJ databases">
        <authorList>
            <consortium name="TB Trials Study Group"/>
            <person name="Sutton G."/>
            <person name="Brinkac L."/>
            <person name="Sanka R."/>
            <person name="Adams M."/>
            <person name="Lau E.L."/>
            <person name="Macaden R."/>
            <person name="Grewal H.M.S."/>
        </authorList>
    </citation>
    <scope>NUCLEOTIDE SEQUENCE [LARGE SCALE GENOMIC DNA]</scope>
    <source>
        <strain evidence="8 9">IS-1744</strain>
    </source>
</reference>
<feature type="transmembrane region" description="Helical" evidence="6">
    <location>
        <begin position="201"/>
        <end position="219"/>
    </location>
</feature>
<evidence type="ECO:0000259" key="7">
    <source>
        <dbReference type="Pfam" id="PF00482"/>
    </source>
</evidence>
<dbReference type="InterPro" id="IPR018076">
    <property type="entry name" value="T2SS_GspF_dom"/>
</dbReference>